<comment type="caution">
    <text evidence="3">The sequence shown here is derived from an EMBL/GenBank/DDBJ whole genome shotgun (WGS) entry which is preliminary data.</text>
</comment>
<keyword evidence="4" id="KW-1185">Reference proteome</keyword>
<feature type="signal peptide" evidence="2">
    <location>
        <begin position="1"/>
        <end position="18"/>
    </location>
</feature>
<reference evidence="3" key="1">
    <citation type="thesis" date="2020" institute="ProQuest LLC" country="789 East Eisenhower Parkway, Ann Arbor, MI, USA">
        <title>Comparative Genomics and Chromosome Evolution.</title>
        <authorList>
            <person name="Mudd A.B."/>
        </authorList>
    </citation>
    <scope>NUCLEOTIDE SEQUENCE</scope>
    <source>
        <strain evidence="3">237g6f4</strain>
        <tissue evidence="3">Blood</tissue>
    </source>
</reference>
<protein>
    <submittedName>
        <fullName evidence="3">Uncharacterized protein</fullName>
    </submittedName>
</protein>
<sequence length="105" mass="11796">MILNHLLLLFVKKHGSVSQLLFVMDMETLHFNCFFFTSASGCKACNSPFIFKSSFFLCFVDNMETTSTIGLGILRAVTTYLWSLLMTLVLGFGCTLTLLARSQHL</sequence>
<dbReference type="EMBL" id="WNYA01000001">
    <property type="protein sequence ID" value="KAG8598231.1"/>
    <property type="molecule type" value="Genomic_DNA"/>
</dbReference>
<keyword evidence="1" id="KW-0812">Transmembrane</keyword>
<feature type="transmembrane region" description="Helical" evidence="1">
    <location>
        <begin position="80"/>
        <end position="100"/>
    </location>
</feature>
<name>A0AAV7DNM4_ENGPU</name>
<evidence type="ECO:0000313" key="3">
    <source>
        <dbReference type="EMBL" id="KAG8598231.1"/>
    </source>
</evidence>
<keyword evidence="1" id="KW-1133">Transmembrane helix</keyword>
<dbReference type="AlphaFoldDB" id="A0AAV7DNM4"/>
<feature type="chain" id="PRO_5043854589" evidence="2">
    <location>
        <begin position="19"/>
        <end position="105"/>
    </location>
</feature>
<accession>A0AAV7DNM4</accession>
<keyword evidence="1" id="KW-0472">Membrane</keyword>
<evidence type="ECO:0000256" key="2">
    <source>
        <dbReference type="SAM" id="SignalP"/>
    </source>
</evidence>
<evidence type="ECO:0000313" key="4">
    <source>
        <dbReference type="Proteomes" id="UP000824782"/>
    </source>
</evidence>
<evidence type="ECO:0000256" key="1">
    <source>
        <dbReference type="SAM" id="Phobius"/>
    </source>
</evidence>
<keyword evidence="2" id="KW-0732">Signal</keyword>
<organism evidence="3 4">
    <name type="scientific">Engystomops pustulosus</name>
    <name type="common">Tungara frog</name>
    <name type="synonym">Physalaemus pustulosus</name>
    <dbReference type="NCBI Taxonomy" id="76066"/>
    <lineage>
        <taxon>Eukaryota</taxon>
        <taxon>Metazoa</taxon>
        <taxon>Chordata</taxon>
        <taxon>Craniata</taxon>
        <taxon>Vertebrata</taxon>
        <taxon>Euteleostomi</taxon>
        <taxon>Amphibia</taxon>
        <taxon>Batrachia</taxon>
        <taxon>Anura</taxon>
        <taxon>Neobatrachia</taxon>
        <taxon>Hyloidea</taxon>
        <taxon>Leptodactylidae</taxon>
        <taxon>Leiuperinae</taxon>
        <taxon>Engystomops</taxon>
    </lineage>
</organism>
<gene>
    <name evidence="3" type="ORF">GDO81_002535</name>
</gene>
<proteinExistence type="predicted"/>
<dbReference type="Proteomes" id="UP000824782">
    <property type="component" value="Unassembled WGS sequence"/>
</dbReference>